<feature type="transmembrane region" description="Helical" evidence="1">
    <location>
        <begin position="385"/>
        <end position="403"/>
    </location>
</feature>
<evidence type="ECO:0000313" key="3">
    <source>
        <dbReference type="Proteomes" id="UP001597510"/>
    </source>
</evidence>
<keyword evidence="1" id="KW-1133">Transmembrane helix</keyword>
<proteinExistence type="predicted"/>
<feature type="transmembrane region" description="Helical" evidence="1">
    <location>
        <begin position="309"/>
        <end position="328"/>
    </location>
</feature>
<evidence type="ECO:0000256" key="1">
    <source>
        <dbReference type="SAM" id="Phobius"/>
    </source>
</evidence>
<feature type="transmembrane region" description="Helical" evidence="1">
    <location>
        <begin position="16"/>
        <end position="36"/>
    </location>
</feature>
<feature type="transmembrane region" description="Helical" evidence="1">
    <location>
        <begin position="123"/>
        <end position="140"/>
    </location>
</feature>
<sequence length="416" mass="48944">MKIFQRLSDNSLPIQWHHLLFFSLLVAIIPHTGFYFDLNNDWPRWSYYAFENGLSQIYNSDTNYMPFYLHGLYWFGKLQGSKELIYANSYQLKYFFLLFDFGCALALAWALRKYYSIKFAEYLLLFNLGYLYCTVIWGQLDSMPTTMVVLGIICLFERKMLWAAFFCTLSIYVKLQAIIFVPFFVIILVYQLFQKFDRWILLKMLGISLLTQFFLLIPFITGGTFWNFIKVVRESVGFFPRVSWHAYNFWYLVVKQDPTLLNDTLPFAGLTYKKWGFLLFFGSSALVFIPLLFRTYIFARFKKIADADYYALLWLTAATIATLFFFVNTQMHERYSYPAIALYFAYALISGQYSLFALVSVAHLANVDGMNKYFGLNPYKPEYTALLFGLVLLISFIKLLGFAKNLKREYTQQAKN</sequence>
<keyword evidence="1" id="KW-0812">Transmembrane</keyword>
<feature type="transmembrane region" description="Helical" evidence="1">
    <location>
        <begin position="275"/>
        <end position="297"/>
    </location>
</feature>
<keyword evidence="1" id="KW-0472">Membrane</keyword>
<dbReference type="EMBL" id="JBHULC010000018">
    <property type="protein sequence ID" value="MFD2522282.1"/>
    <property type="molecule type" value="Genomic_DNA"/>
</dbReference>
<comment type="caution">
    <text evidence="2">The sequence shown here is derived from an EMBL/GenBank/DDBJ whole genome shotgun (WGS) entry which is preliminary data.</text>
</comment>
<gene>
    <name evidence="2" type="ORF">ACFSR2_15405</name>
</gene>
<feature type="transmembrane region" description="Helical" evidence="1">
    <location>
        <begin position="205"/>
        <end position="229"/>
    </location>
</feature>
<protein>
    <recommendedName>
        <fullName evidence="4">DUF2029 domain-containing protein</fullName>
    </recommendedName>
</protein>
<name>A0ABW5JB68_9BACT</name>
<accession>A0ABW5JB68</accession>
<dbReference type="Proteomes" id="UP001597510">
    <property type="component" value="Unassembled WGS sequence"/>
</dbReference>
<feature type="transmembrane region" description="Helical" evidence="1">
    <location>
        <begin position="94"/>
        <end position="111"/>
    </location>
</feature>
<organism evidence="2 3">
    <name type="scientific">Emticicia soli</name>
    <dbReference type="NCBI Taxonomy" id="2027878"/>
    <lineage>
        <taxon>Bacteria</taxon>
        <taxon>Pseudomonadati</taxon>
        <taxon>Bacteroidota</taxon>
        <taxon>Cytophagia</taxon>
        <taxon>Cytophagales</taxon>
        <taxon>Leadbetterellaceae</taxon>
        <taxon>Emticicia</taxon>
    </lineage>
</organism>
<feature type="transmembrane region" description="Helical" evidence="1">
    <location>
        <begin position="160"/>
        <end position="193"/>
    </location>
</feature>
<keyword evidence="3" id="KW-1185">Reference proteome</keyword>
<dbReference type="RefSeq" id="WP_340234413.1">
    <property type="nucleotide sequence ID" value="NZ_JBBEWC010000002.1"/>
</dbReference>
<reference evidence="3" key="1">
    <citation type="journal article" date="2019" name="Int. J. Syst. Evol. Microbiol.">
        <title>The Global Catalogue of Microorganisms (GCM) 10K type strain sequencing project: providing services to taxonomists for standard genome sequencing and annotation.</title>
        <authorList>
            <consortium name="The Broad Institute Genomics Platform"/>
            <consortium name="The Broad Institute Genome Sequencing Center for Infectious Disease"/>
            <person name="Wu L."/>
            <person name="Ma J."/>
        </authorList>
    </citation>
    <scope>NUCLEOTIDE SEQUENCE [LARGE SCALE GENOMIC DNA]</scope>
    <source>
        <strain evidence="3">KCTC 52344</strain>
    </source>
</reference>
<evidence type="ECO:0000313" key="2">
    <source>
        <dbReference type="EMBL" id="MFD2522282.1"/>
    </source>
</evidence>
<evidence type="ECO:0008006" key="4">
    <source>
        <dbReference type="Google" id="ProtNLM"/>
    </source>
</evidence>
<feature type="transmembrane region" description="Helical" evidence="1">
    <location>
        <begin position="340"/>
        <end position="365"/>
    </location>
</feature>
<feature type="transmembrane region" description="Helical" evidence="1">
    <location>
        <begin position="235"/>
        <end position="254"/>
    </location>
</feature>